<dbReference type="SMART" id="SM00448">
    <property type="entry name" value="REC"/>
    <property type="match status" value="1"/>
</dbReference>
<evidence type="ECO:0000256" key="5">
    <source>
        <dbReference type="ARBA" id="ARBA00023125"/>
    </source>
</evidence>
<accession>A0AAE3J8H9</accession>
<protein>
    <recommendedName>
        <fullName evidence="1">Stage 0 sporulation protein A homolog</fullName>
    </recommendedName>
</protein>
<feature type="domain" description="OmpR/PhoB-type" evidence="11">
    <location>
        <begin position="126"/>
        <end position="220"/>
    </location>
</feature>
<dbReference type="InterPro" id="IPR001789">
    <property type="entry name" value="Sig_transdc_resp-reg_receiver"/>
</dbReference>
<dbReference type="GO" id="GO:0032993">
    <property type="term" value="C:protein-DNA complex"/>
    <property type="evidence" value="ECO:0007669"/>
    <property type="project" value="TreeGrafter"/>
</dbReference>
<dbReference type="AlphaFoldDB" id="A0AAE3J8H9"/>
<keyword evidence="2 8" id="KW-0597">Phosphoprotein</keyword>
<evidence type="ECO:0000313" key="12">
    <source>
        <dbReference type="EMBL" id="MCC2209512.1"/>
    </source>
</evidence>
<evidence type="ECO:0000259" key="11">
    <source>
        <dbReference type="PROSITE" id="PS51755"/>
    </source>
</evidence>
<organism evidence="12 13">
    <name type="scientific">Hominilimicola fabiformis</name>
    <dbReference type="NCBI Taxonomy" id="2885356"/>
    <lineage>
        <taxon>Bacteria</taxon>
        <taxon>Bacillati</taxon>
        <taxon>Bacillota</taxon>
        <taxon>Clostridia</taxon>
        <taxon>Eubacteriales</taxon>
        <taxon>Oscillospiraceae</taxon>
        <taxon>Hominilimicola</taxon>
    </lineage>
</organism>
<dbReference type="GO" id="GO:0005829">
    <property type="term" value="C:cytosol"/>
    <property type="evidence" value="ECO:0007669"/>
    <property type="project" value="TreeGrafter"/>
</dbReference>
<keyword evidence="13" id="KW-1185">Reference proteome</keyword>
<dbReference type="Pfam" id="PF00072">
    <property type="entry name" value="Response_reg"/>
    <property type="match status" value="1"/>
</dbReference>
<comment type="caution">
    <text evidence="12">The sequence shown here is derived from an EMBL/GenBank/DDBJ whole genome shotgun (WGS) entry which is preliminary data.</text>
</comment>
<dbReference type="GO" id="GO:0000976">
    <property type="term" value="F:transcription cis-regulatory region binding"/>
    <property type="evidence" value="ECO:0007669"/>
    <property type="project" value="TreeGrafter"/>
</dbReference>
<dbReference type="InterPro" id="IPR039420">
    <property type="entry name" value="WalR-like"/>
</dbReference>
<dbReference type="Proteomes" id="UP001198242">
    <property type="component" value="Unassembled WGS sequence"/>
</dbReference>
<dbReference type="InterPro" id="IPR016032">
    <property type="entry name" value="Sig_transdc_resp-reg_C-effctor"/>
</dbReference>
<feature type="domain" description="Response regulatory" evidence="10">
    <location>
        <begin position="1"/>
        <end position="117"/>
    </location>
</feature>
<sequence length="220" mass="24779">MIYCVEDDEGIRDLITYAVKSAGFEAEGFESASDFEKRLGERLPSMVLLDIMLPDKDGIAILKDIRNNDTTKNVPVIMITAKGTESDKVKGFEYGADDYVTKPFGVMELISRIKAVLRRSGPQASSDIIEYKGIILDNQSRNVKVDGKDIAITFKEFELLKYLLKNKGTVVPREVLLEKIWGYHFEGESRTLDVHIGSLRHKLGEKGKCIETIRNVGYKI</sequence>
<dbReference type="FunFam" id="1.10.10.10:FF:000018">
    <property type="entry name" value="DNA-binding response regulator ResD"/>
    <property type="match status" value="1"/>
</dbReference>
<evidence type="ECO:0000256" key="8">
    <source>
        <dbReference type="PROSITE-ProRule" id="PRU00169"/>
    </source>
</evidence>
<gene>
    <name evidence="12" type="ORF">LKE05_01715</name>
</gene>
<dbReference type="PROSITE" id="PS50110">
    <property type="entry name" value="RESPONSE_REGULATORY"/>
    <property type="match status" value="1"/>
</dbReference>
<dbReference type="Pfam" id="PF00486">
    <property type="entry name" value="Trans_reg_C"/>
    <property type="match status" value="1"/>
</dbReference>
<dbReference type="SUPFAM" id="SSF46894">
    <property type="entry name" value="C-terminal effector domain of the bipartite response regulators"/>
    <property type="match status" value="1"/>
</dbReference>
<proteinExistence type="predicted"/>
<dbReference type="Gene3D" id="6.10.250.690">
    <property type="match status" value="1"/>
</dbReference>
<dbReference type="PANTHER" id="PTHR48111:SF21">
    <property type="entry name" value="DNA-BINDING DUAL MASTER TRANSCRIPTIONAL REGULATOR RPAA"/>
    <property type="match status" value="1"/>
</dbReference>
<evidence type="ECO:0000256" key="3">
    <source>
        <dbReference type="ARBA" id="ARBA00023012"/>
    </source>
</evidence>
<name>A0AAE3J8H9_9FIRM</name>
<keyword evidence="6" id="KW-0804">Transcription</keyword>
<feature type="modified residue" description="4-aspartylphosphate" evidence="8">
    <location>
        <position position="50"/>
    </location>
</feature>
<dbReference type="InterPro" id="IPR001867">
    <property type="entry name" value="OmpR/PhoB-type_DNA-bd"/>
</dbReference>
<dbReference type="GO" id="GO:0000156">
    <property type="term" value="F:phosphorelay response regulator activity"/>
    <property type="evidence" value="ECO:0007669"/>
    <property type="project" value="TreeGrafter"/>
</dbReference>
<evidence type="ECO:0000256" key="4">
    <source>
        <dbReference type="ARBA" id="ARBA00023015"/>
    </source>
</evidence>
<evidence type="ECO:0000256" key="6">
    <source>
        <dbReference type="ARBA" id="ARBA00023163"/>
    </source>
</evidence>
<dbReference type="SUPFAM" id="SSF52172">
    <property type="entry name" value="CheY-like"/>
    <property type="match status" value="1"/>
</dbReference>
<dbReference type="PANTHER" id="PTHR48111">
    <property type="entry name" value="REGULATOR OF RPOS"/>
    <property type="match status" value="1"/>
</dbReference>
<comment type="function">
    <text evidence="7">May play the central regulatory role in sporulation. It may be an element of the effector pathway responsible for the activation of sporulation genes in response to nutritional stress. Spo0A may act in concert with spo0H (a sigma factor) to control the expression of some genes that are critical to the sporulation process.</text>
</comment>
<dbReference type="Gene3D" id="3.40.50.2300">
    <property type="match status" value="1"/>
</dbReference>
<keyword evidence="4" id="KW-0805">Transcription regulation</keyword>
<dbReference type="SMART" id="SM00862">
    <property type="entry name" value="Trans_reg_C"/>
    <property type="match status" value="1"/>
</dbReference>
<dbReference type="GO" id="GO:0006355">
    <property type="term" value="P:regulation of DNA-templated transcription"/>
    <property type="evidence" value="ECO:0007669"/>
    <property type="project" value="InterPro"/>
</dbReference>
<dbReference type="InterPro" id="IPR036388">
    <property type="entry name" value="WH-like_DNA-bd_sf"/>
</dbReference>
<feature type="DNA-binding region" description="OmpR/PhoB-type" evidence="9">
    <location>
        <begin position="126"/>
        <end position="220"/>
    </location>
</feature>
<dbReference type="Gene3D" id="1.10.10.10">
    <property type="entry name" value="Winged helix-like DNA-binding domain superfamily/Winged helix DNA-binding domain"/>
    <property type="match status" value="1"/>
</dbReference>
<dbReference type="InterPro" id="IPR011006">
    <property type="entry name" value="CheY-like_superfamily"/>
</dbReference>
<keyword evidence="5 9" id="KW-0238">DNA-binding</keyword>
<evidence type="ECO:0000313" key="13">
    <source>
        <dbReference type="Proteomes" id="UP001198242"/>
    </source>
</evidence>
<evidence type="ECO:0000256" key="9">
    <source>
        <dbReference type="PROSITE-ProRule" id="PRU01091"/>
    </source>
</evidence>
<evidence type="ECO:0000256" key="7">
    <source>
        <dbReference type="ARBA" id="ARBA00024867"/>
    </source>
</evidence>
<dbReference type="EMBL" id="JAJEQM010000002">
    <property type="protein sequence ID" value="MCC2209512.1"/>
    <property type="molecule type" value="Genomic_DNA"/>
</dbReference>
<dbReference type="PROSITE" id="PS51755">
    <property type="entry name" value="OMPR_PHOB"/>
    <property type="match status" value="1"/>
</dbReference>
<evidence type="ECO:0000259" key="10">
    <source>
        <dbReference type="PROSITE" id="PS50110"/>
    </source>
</evidence>
<evidence type="ECO:0000256" key="1">
    <source>
        <dbReference type="ARBA" id="ARBA00018672"/>
    </source>
</evidence>
<keyword evidence="3" id="KW-0902">Two-component regulatory system</keyword>
<evidence type="ECO:0000256" key="2">
    <source>
        <dbReference type="ARBA" id="ARBA00022553"/>
    </source>
</evidence>
<dbReference type="CDD" id="cd00383">
    <property type="entry name" value="trans_reg_C"/>
    <property type="match status" value="1"/>
</dbReference>
<reference evidence="12 13" key="1">
    <citation type="submission" date="2021-10" db="EMBL/GenBank/DDBJ databases">
        <title>Anaerobic single-cell dispensing facilitates the cultivation of human gut bacteria.</title>
        <authorList>
            <person name="Afrizal A."/>
        </authorList>
    </citation>
    <scope>NUCLEOTIDE SEQUENCE [LARGE SCALE GENOMIC DNA]</scope>
    <source>
        <strain evidence="12 13">CLA-AA-H232</strain>
    </source>
</reference>